<sequence length="496" mass="55379">MAAAASSSTSEPLATKSTVSPWLDEEPGALHVDKVLEQVSQDDQDEWEYEYSTTETEVYYLTLDLSYPEFKERPAKAHHHSRGGYYKNWSDQYADNNNADVKNDKHVVGPHEPGRNEDNNDEEDGQGNSGAAEPEEEVPEEEDAPGEEEENEEDANIDPRLRAISNPTKTTKPVKKDKGKGKEKEKEKEREDSAMKETTEPAIDKDSSEPLEEIQILELHSRNPIISYRGRVFEGQWAEVIGTEAILADREAKDAAQLPALRHLPGGVDILGASSSRILTTEKTLKPKVAQEDSLKAIREEWNIRIPPGKDRTGERAQQLRFLENLIALKKKRGDEDEVTVYAMDGAGKDFDDRKGPDFKPRRKKPSLGVEQSNGASQSDRGERRYTRRSQGRRGGRRRRASAVRGIAAAAADRGVFPTPDSTTLSTPTPSHWDELLGIQGDEDDNNNDSLSDIDEDSDESARMRTGFDGEDEDDDEVEDEDEDDDEDDGDVIMLG</sequence>
<feature type="region of interest" description="Disordered" evidence="1">
    <location>
        <begin position="1"/>
        <end position="26"/>
    </location>
</feature>
<feature type="region of interest" description="Disordered" evidence="1">
    <location>
        <begin position="73"/>
        <end position="209"/>
    </location>
</feature>
<feature type="compositionally biased region" description="Polar residues" evidence="1">
    <location>
        <begin position="370"/>
        <end position="379"/>
    </location>
</feature>
<reference evidence="3 4" key="1">
    <citation type="submission" date="2016-07" db="EMBL/GenBank/DDBJ databases">
        <title>Multiple horizontal gene transfer events from other fungi enriched the ability of initially mycotrophic Trichoderma (Ascomycota) to feed on dead plant biomass.</title>
        <authorList>
            <consortium name="DOE Joint Genome Institute"/>
            <person name="Aerts A."/>
            <person name="Atanasova L."/>
            <person name="Chenthamara K."/>
            <person name="Zhang J."/>
            <person name="Grujic M."/>
            <person name="Henrissat B."/>
            <person name="Kuo A."/>
            <person name="Salamov A."/>
            <person name="Lipzen A."/>
            <person name="Labutti K."/>
            <person name="Barry K."/>
            <person name="Miao Y."/>
            <person name="Rahimi M.J."/>
            <person name="Shen Q."/>
            <person name="Grigoriev I.V."/>
            <person name="Kubicek C.P."/>
            <person name="Druzhinina I.S."/>
        </authorList>
    </citation>
    <scope>NUCLEOTIDE SEQUENCE [LARGE SCALE GENOMIC DNA]</scope>
    <source>
        <strain evidence="3 4">CBS 433.97</strain>
    </source>
</reference>
<feature type="domain" description="Transcription factor TFIIIC triple barrel" evidence="2">
    <location>
        <begin position="54"/>
        <end position="285"/>
    </location>
</feature>
<feature type="compositionally biased region" description="Basic residues" evidence="1">
    <location>
        <begin position="386"/>
        <end position="402"/>
    </location>
</feature>
<feature type="compositionally biased region" description="Low complexity" evidence="1">
    <location>
        <begin position="403"/>
        <end position="431"/>
    </location>
</feature>
<organism evidence="3 4">
    <name type="scientific">Trichoderma asperellum (strain ATCC 204424 / CBS 433.97 / NBRC 101777)</name>
    <dbReference type="NCBI Taxonomy" id="1042311"/>
    <lineage>
        <taxon>Eukaryota</taxon>
        <taxon>Fungi</taxon>
        <taxon>Dikarya</taxon>
        <taxon>Ascomycota</taxon>
        <taxon>Pezizomycotina</taxon>
        <taxon>Sordariomycetes</taxon>
        <taxon>Hypocreomycetidae</taxon>
        <taxon>Hypocreales</taxon>
        <taxon>Hypocreaceae</taxon>
        <taxon>Trichoderma</taxon>
    </lineage>
</organism>
<feature type="compositionally biased region" description="Polar residues" evidence="1">
    <location>
        <begin position="1"/>
        <end position="20"/>
    </location>
</feature>
<evidence type="ECO:0000313" key="3">
    <source>
        <dbReference type="EMBL" id="PTB40879.1"/>
    </source>
</evidence>
<evidence type="ECO:0000259" key="2">
    <source>
        <dbReference type="Pfam" id="PF10419"/>
    </source>
</evidence>
<evidence type="ECO:0000313" key="4">
    <source>
        <dbReference type="Proteomes" id="UP000240493"/>
    </source>
</evidence>
<feature type="compositionally biased region" description="Basic and acidic residues" evidence="1">
    <location>
        <begin position="101"/>
        <end position="118"/>
    </location>
</feature>
<evidence type="ECO:0000256" key="1">
    <source>
        <dbReference type="SAM" id="MobiDB-lite"/>
    </source>
</evidence>
<dbReference type="OrthoDB" id="1877767at2759"/>
<name>A0A2T3Z7U2_TRIA4</name>
<dbReference type="InterPro" id="IPR019481">
    <property type="entry name" value="TFIIIC_triple_barrel"/>
</dbReference>
<dbReference type="Pfam" id="PF10419">
    <property type="entry name" value="TFIIIC_sub6"/>
    <property type="match status" value="1"/>
</dbReference>
<accession>A0A2T3Z7U2</accession>
<protein>
    <recommendedName>
        <fullName evidence="2">Transcription factor TFIIIC triple barrel domain-containing protein</fullName>
    </recommendedName>
</protein>
<feature type="compositionally biased region" description="Acidic residues" evidence="1">
    <location>
        <begin position="133"/>
        <end position="156"/>
    </location>
</feature>
<dbReference type="STRING" id="1042311.A0A2T3Z7U2"/>
<dbReference type="Gene3D" id="2.60.40.4370">
    <property type="match status" value="1"/>
</dbReference>
<feature type="region of interest" description="Disordered" evidence="1">
    <location>
        <begin position="347"/>
        <end position="496"/>
    </location>
</feature>
<dbReference type="AlphaFoldDB" id="A0A2T3Z7U2"/>
<feature type="compositionally biased region" description="Acidic residues" evidence="1">
    <location>
        <begin position="441"/>
        <end position="459"/>
    </location>
</feature>
<proteinExistence type="predicted"/>
<feature type="compositionally biased region" description="Basic and acidic residues" evidence="1">
    <location>
        <begin position="347"/>
        <end position="360"/>
    </location>
</feature>
<feature type="compositionally biased region" description="Basic and acidic residues" evidence="1">
    <location>
        <begin position="174"/>
        <end position="208"/>
    </location>
</feature>
<feature type="compositionally biased region" description="Acidic residues" evidence="1">
    <location>
        <begin position="469"/>
        <end position="496"/>
    </location>
</feature>
<gene>
    <name evidence="3" type="ORF">M441DRAFT_141118</name>
</gene>
<dbReference type="EMBL" id="KZ679262">
    <property type="protein sequence ID" value="PTB40879.1"/>
    <property type="molecule type" value="Genomic_DNA"/>
</dbReference>
<keyword evidence="4" id="KW-1185">Reference proteome</keyword>
<dbReference type="Proteomes" id="UP000240493">
    <property type="component" value="Unassembled WGS sequence"/>
</dbReference>